<sequence length="218" mass="23800">LLDKGKKGKYTVRMGFTPLPDDKPGSRVFDIKLQGKAVSPKFDVMKSAGGLGKVIIKEFKGINVEENLLVDLIVPNLKGAVDVDPKLHHLGDNRVAGWTESSPEPKGFELKIPFEFKGSEGIYSLAIEQHHVHNDWAIMVNGREIGRLKIDAAKQVTVVPAPKGLLKQGANQMVIQAIGKSDDDIQVGRIKLISGHPASTVIQSLEVIREDSKTAARR</sequence>
<dbReference type="Pfam" id="PF11721">
    <property type="entry name" value="Malectin"/>
    <property type="match status" value="1"/>
</dbReference>
<dbReference type="InterPro" id="IPR021720">
    <property type="entry name" value="Malectin_dom"/>
</dbReference>
<accession>A0A382DPJ9</accession>
<dbReference type="AlphaFoldDB" id="A0A382DPJ9"/>
<name>A0A382DPJ9_9ZZZZ</name>
<evidence type="ECO:0000313" key="2">
    <source>
        <dbReference type="EMBL" id="SVB39573.1"/>
    </source>
</evidence>
<gene>
    <name evidence="2" type="ORF">METZ01_LOCUS192427</name>
</gene>
<dbReference type="EMBL" id="UINC01040131">
    <property type="protein sequence ID" value="SVB39573.1"/>
    <property type="molecule type" value="Genomic_DNA"/>
</dbReference>
<organism evidence="2">
    <name type="scientific">marine metagenome</name>
    <dbReference type="NCBI Taxonomy" id="408172"/>
    <lineage>
        <taxon>unclassified sequences</taxon>
        <taxon>metagenomes</taxon>
        <taxon>ecological metagenomes</taxon>
    </lineage>
</organism>
<feature type="non-terminal residue" evidence="2">
    <location>
        <position position="1"/>
    </location>
</feature>
<protein>
    <recommendedName>
        <fullName evidence="1">Malectin domain-containing protein</fullName>
    </recommendedName>
</protein>
<proteinExistence type="predicted"/>
<dbReference type="Gene3D" id="2.60.120.430">
    <property type="entry name" value="Galactose-binding lectin"/>
    <property type="match status" value="1"/>
</dbReference>
<feature type="domain" description="Malectin" evidence="1">
    <location>
        <begin position="6"/>
        <end position="69"/>
    </location>
</feature>
<evidence type="ECO:0000259" key="1">
    <source>
        <dbReference type="Pfam" id="PF11721"/>
    </source>
</evidence>
<reference evidence="2" key="1">
    <citation type="submission" date="2018-05" db="EMBL/GenBank/DDBJ databases">
        <authorList>
            <person name="Lanie J.A."/>
            <person name="Ng W.-L."/>
            <person name="Kazmierczak K.M."/>
            <person name="Andrzejewski T.M."/>
            <person name="Davidsen T.M."/>
            <person name="Wayne K.J."/>
            <person name="Tettelin H."/>
            <person name="Glass J.I."/>
            <person name="Rusch D."/>
            <person name="Podicherti R."/>
            <person name="Tsui H.-C.T."/>
            <person name="Winkler M.E."/>
        </authorList>
    </citation>
    <scope>NUCLEOTIDE SEQUENCE</scope>
</reference>